<organism evidence="4 5">
    <name type="scientific">Paragonimus westermani</name>
    <dbReference type="NCBI Taxonomy" id="34504"/>
    <lineage>
        <taxon>Eukaryota</taxon>
        <taxon>Metazoa</taxon>
        <taxon>Spiralia</taxon>
        <taxon>Lophotrochozoa</taxon>
        <taxon>Platyhelminthes</taxon>
        <taxon>Trematoda</taxon>
        <taxon>Digenea</taxon>
        <taxon>Plagiorchiida</taxon>
        <taxon>Troglotremata</taxon>
        <taxon>Troglotrematidae</taxon>
        <taxon>Paragonimus</taxon>
    </lineage>
</organism>
<dbReference type="InterPro" id="IPR023796">
    <property type="entry name" value="Serpin_dom"/>
</dbReference>
<sequence>MYFKGQWMCEFDKELTCPSKFACFGGKTMQIQMMYLESEFSYVALKDWDARAIYLPFKGSSLKMLIVLPSKLDGLPSLLDNLSKPGALTKLLTKPFIETELELYLPRFKLAESEPINLKELLIKSGVVTLFDPEDADLSKLCTSRKVHVSEIFHTALMEVDEGGVTAAAATAEMCACDCASECPIFRVDHSFFIALVWASTIPVLVGHVTTPEKF</sequence>
<dbReference type="Pfam" id="PF00079">
    <property type="entry name" value="Serpin"/>
    <property type="match status" value="1"/>
</dbReference>
<evidence type="ECO:0000256" key="1">
    <source>
        <dbReference type="ARBA" id="ARBA00009500"/>
    </source>
</evidence>
<dbReference type="EMBL" id="QNGE01002298">
    <property type="protein sequence ID" value="KAA3675816.1"/>
    <property type="molecule type" value="Genomic_DNA"/>
</dbReference>
<name>A0A5J4NJP2_9TREM</name>
<dbReference type="PANTHER" id="PTHR11461:SF211">
    <property type="entry name" value="GH10112P-RELATED"/>
    <property type="match status" value="1"/>
</dbReference>
<dbReference type="SMART" id="SM00093">
    <property type="entry name" value="SERPIN"/>
    <property type="match status" value="1"/>
</dbReference>
<dbReference type="Proteomes" id="UP000324629">
    <property type="component" value="Unassembled WGS sequence"/>
</dbReference>
<dbReference type="PANTHER" id="PTHR11461">
    <property type="entry name" value="SERINE PROTEASE INHIBITOR, SERPIN"/>
    <property type="match status" value="1"/>
</dbReference>
<dbReference type="GO" id="GO:0005615">
    <property type="term" value="C:extracellular space"/>
    <property type="evidence" value="ECO:0007669"/>
    <property type="project" value="InterPro"/>
</dbReference>
<dbReference type="InterPro" id="IPR036186">
    <property type="entry name" value="Serpin_sf"/>
</dbReference>
<evidence type="ECO:0000256" key="2">
    <source>
        <dbReference type="RuleBase" id="RU000411"/>
    </source>
</evidence>
<dbReference type="Gene3D" id="2.30.39.10">
    <property type="entry name" value="Alpha-1-antitrypsin, domain 1"/>
    <property type="match status" value="2"/>
</dbReference>
<dbReference type="InterPro" id="IPR000215">
    <property type="entry name" value="Serpin_fam"/>
</dbReference>
<proteinExistence type="inferred from homology"/>
<evidence type="ECO:0000313" key="5">
    <source>
        <dbReference type="Proteomes" id="UP000324629"/>
    </source>
</evidence>
<protein>
    <submittedName>
        <fullName evidence="4">Serpin B</fullName>
    </submittedName>
</protein>
<evidence type="ECO:0000259" key="3">
    <source>
        <dbReference type="SMART" id="SM00093"/>
    </source>
</evidence>
<comment type="caution">
    <text evidence="4">The sequence shown here is derived from an EMBL/GenBank/DDBJ whole genome shotgun (WGS) entry which is preliminary data.</text>
</comment>
<accession>A0A5J4NJP2</accession>
<dbReference type="InterPro" id="IPR042185">
    <property type="entry name" value="Serpin_sf_2"/>
</dbReference>
<keyword evidence="5" id="KW-1185">Reference proteome</keyword>
<reference evidence="4 5" key="1">
    <citation type="journal article" date="2019" name="Gigascience">
        <title>Whole-genome sequence of the oriental lung fluke Paragonimus westermani.</title>
        <authorList>
            <person name="Oey H."/>
            <person name="Zakrzewski M."/>
            <person name="Narain K."/>
            <person name="Devi K.R."/>
            <person name="Agatsuma T."/>
            <person name="Nawaratna S."/>
            <person name="Gobert G.N."/>
            <person name="Jones M.K."/>
            <person name="Ragan M.A."/>
            <person name="McManus D.P."/>
            <person name="Krause L."/>
        </authorList>
    </citation>
    <scope>NUCLEOTIDE SEQUENCE [LARGE SCALE GENOMIC DNA]</scope>
    <source>
        <strain evidence="4 5">IND2009</strain>
    </source>
</reference>
<dbReference type="AlphaFoldDB" id="A0A5J4NJP2"/>
<dbReference type="GO" id="GO:0004867">
    <property type="term" value="F:serine-type endopeptidase inhibitor activity"/>
    <property type="evidence" value="ECO:0007669"/>
    <property type="project" value="InterPro"/>
</dbReference>
<comment type="similarity">
    <text evidence="1 2">Belongs to the serpin family.</text>
</comment>
<feature type="domain" description="Serpin" evidence="3">
    <location>
        <begin position="1"/>
        <end position="212"/>
    </location>
</feature>
<gene>
    <name evidence="4" type="ORF">DEA37_0005628</name>
</gene>
<dbReference type="SUPFAM" id="SSF56574">
    <property type="entry name" value="Serpins"/>
    <property type="match status" value="1"/>
</dbReference>
<evidence type="ECO:0000313" key="4">
    <source>
        <dbReference type="EMBL" id="KAA3675816.1"/>
    </source>
</evidence>